<name>A0A922ABA2_CARIL</name>
<evidence type="ECO:0000256" key="1">
    <source>
        <dbReference type="SAM" id="MobiDB-lite"/>
    </source>
</evidence>
<evidence type="ECO:0000313" key="3">
    <source>
        <dbReference type="Proteomes" id="UP000811246"/>
    </source>
</evidence>
<gene>
    <name evidence="2" type="ORF">I3842_15G073100</name>
</gene>
<protein>
    <submittedName>
        <fullName evidence="2">Uncharacterized protein</fullName>
    </submittedName>
</protein>
<organism evidence="2 3">
    <name type="scientific">Carya illinoinensis</name>
    <name type="common">Pecan</name>
    <dbReference type="NCBI Taxonomy" id="32201"/>
    <lineage>
        <taxon>Eukaryota</taxon>
        <taxon>Viridiplantae</taxon>
        <taxon>Streptophyta</taxon>
        <taxon>Embryophyta</taxon>
        <taxon>Tracheophyta</taxon>
        <taxon>Spermatophyta</taxon>
        <taxon>Magnoliopsida</taxon>
        <taxon>eudicotyledons</taxon>
        <taxon>Gunneridae</taxon>
        <taxon>Pentapetalae</taxon>
        <taxon>rosids</taxon>
        <taxon>fabids</taxon>
        <taxon>Fagales</taxon>
        <taxon>Juglandaceae</taxon>
        <taxon>Carya</taxon>
    </lineage>
</organism>
<accession>A0A922ABA2</accession>
<dbReference type="AlphaFoldDB" id="A0A922ABA2"/>
<feature type="region of interest" description="Disordered" evidence="1">
    <location>
        <begin position="15"/>
        <end position="41"/>
    </location>
</feature>
<dbReference type="EMBL" id="CM031839">
    <property type="protein sequence ID" value="KAG6674943.1"/>
    <property type="molecule type" value="Genomic_DNA"/>
</dbReference>
<evidence type="ECO:0000313" key="2">
    <source>
        <dbReference type="EMBL" id="KAG6674943.1"/>
    </source>
</evidence>
<sequence>MVRTLGTLDTLERENWEKKKVGPKEKRERRDGSNRREGGRENRRLLEGCRLVCGQLPSSTIPLTFDHNNLLSISSSRVVSFSLHLHLNLSHSVCLKFSLVIPAASI</sequence>
<proteinExistence type="predicted"/>
<reference evidence="2" key="1">
    <citation type="submission" date="2021-01" db="EMBL/GenBank/DDBJ databases">
        <authorList>
            <person name="Lovell J.T."/>
            <person name="Bentley N."/>
            <person name="Bhattarai G."/>
            <person name="Jenkins J.W."/>
            <person name="Sreedasyam A."/>
            <person name="Alarcon Y."/>
            <person name="Bock C."/>
            <person name="Boston L."/>
            <person name="Carlson J."/>
            <person name="Cervantes K."/>
            <person name="Clermont K."/>
            <person name="Krom N."/>
            <person name="Kubenka K."/>
            <person name="Mamidi S."/>
            <person name="Mattison C."/>
            <person name="Monteros M."/>
            <person name="Pisani C."/>
            <person name="Plott C."/>
            <person name="Rajasekar S."/>
            <person name="Rhein H.S."/>
            <person name="Rohla C."/>
            <person name="Song M."/>
            <person name="Hilaire R.S."/>
            <person name="Shu S."/>
            <person name="Wells L."/>
            <person name="Wang X."/>
            <person name="Webber J."/>
            <person name="Heerema R.J."/>
            <person name="Klein P."/>
            <person name="Conner P."/>
            <person name="Grauke L."/>
            <person name="Grimwood J."/>
            <person name="Schmutz J."/>
            <person name="Randall J.J."/>
        </authorList>
    </citation>
    <scope>NUCLEOTIDE SEQUENCE</scope>
    <source>
        <tissue evidence="2">Leaf</tissue>
    </source>
</reference>
<dbReference type="Proteomes" id="UP000811246">
    <property type="component" value="Chromosome 15"/>
</dbReference>
<comment type="caution">
    <text evidence="2">The sequence shown here is derived from an EMBL/GenBank/DDBJ whole genome shotgun (WGS) entry which is preliminary data.</text>
</comment>